<keyword evidence="1" id="KW-1133">Transmembrane helix</keyword>
<feature type="transmembrane region" description="Helical" evidence="1">
    <location>
        <begin position="339"/>
        <end position="356"/>
    </location>
</feature>
<protein>
    <recommendedName>
        <fullName evidence="4">Aromatic ring-opening dioxygenase LigA</fullName>
    </recommendedName>
</protein>
<name>A0ABQ3F175_9ACTN</name>
<evidence type="ECO:0000313" key="2">
    <source>
        <dbReference type="EMBL" id="GHB74027.1"/>
    </source>
</evidence>
<feature type="transmembrane region" description="Helical" evidence="1">
    <location>
        <begin position="225"/>
        <end position="246"/>
    </location>
</feature>
<evidence type="ECO:0008006" key="4">
    <source>
        <dbReference type="Google" id="ProtNLM"/>
    </source>
</evidence>
<keyword evidence="3" id="KW-1185">Reference proteome</keyword>
<feature type="transmembrane region" description="Helical" evidence="1">
    <location>
        <begin position="362"/>
        <end position="383"/>
    </location>
</feature>
<gene>
    <name evidence="2" type="ORF">GCM10010347_50390</name>
</gene>
<evidence type="ECO:0000256" key="1">
    <source>
        <dbReference type="SAM" id="Phobius"/>
    </source>
</evidence>
<keyword evidence="1" id="KW-0812">Transmembrane</keyword>
<dbReference type="Proteomes" id="UP000642673">
    <property type="component" value="Unassembled WGS sequence"/>
</dbReference>
<accession>A0ABQ3F175</accession>
<comment type="caution">
    <text evidence="2">The sequence shown here is derived from an EMBL/GenBank/DDBJ whole genome shotgun (WGS) entry which is preliminary data.</text>
</comment>
<feature type="transmembrane region" description="Helical" evidence="1">
    <location>
        <begin position="277"/>
        <end position="296"/>
    </location>
</feature>
<sequence length="404" mass="42442">MITLTCILVPLSLLTVWVHDIVLDTDRYVSTVAPLASDPDVQAAAVHRITEAADVRVDGAEVTSDLAKWLESQGLPPRVGNAVKALGPQLDSAADAAVSKVATRFVEGDRFEKIWTTANRAAHNAVGHALTGEGRGALEVQSGTVTLNIGEAVDKVKEDLVKAGISPAEKIPEVDKQMVLFQSDKLAKIRSLVHLLDVLGNWLPVLTVLLGVAGVLLARRRRRALVTAMLCAAAACLVLAIGLVIARRYYLDHLPEQVQSPSAAAAIFDTLVRFLRVSIRTAIVLGIVVALGAYLSGAGRLPRGVRGTAERAADSAAGWGADHGVHTGRVGTWVQDHRRWLTAGVLLVLALVFALWNHPTVLTVLLLVLILLAVLAVLALLAAGGRLGGGAGAPRGAPGGGTRQ</sequence>
<feature type="transmembrane region" description="Helical" evidence="1">
    <location>
        <begin position="199"/>
        <end position="218"/>
    </location>
</feature>
<dbReference type="RefSeq" id="WP_229873946.1">
    <property type="nucleotide sequence ID" value="NZ_BMVP01000012.1"/>
</dbReference>
<organism evidence="2 3">
    <name type="scientific">Streptomyces cirratus</name>
    <dbReference type="NCBI Taxonomy" id="68187"/>
    <lineage>
        <taxon>Bacteria</taxon>
        <taxon>Bacillati</taxon>
        <taxon>Actinomycetota</taxon>
        <taxon>Actinomycetes</taxon>
        <taxon>Kitasatosporales</taxon>
        <taxon>Streptomycetaceae</taxon>
        <taxon>Streptomyces</taxon>
    </lineage>
</organism>
<keyword evidence="1" id="KW-0472">Membrane</keyword>
<proteinExistence type="predicted"/>
<reference evidence="3" key="1">
    <citation type="journal article" date="2019" name="Int. J. Syst. Evol. Microbiol.">
        <title>The Global Catalogue of Microorganisms (GCM) 10K type strain sequencing project: providing services to taxonomists for standard genome sequencing and annotation.</title>
        <authorList>
            <consortium name="The Broad Institute Genomics Platform"/>
            <consortium name="The Broad Institute Genome Sequencing Center for Infectious Disease"/>
            <person name="Wu L."/>
            <person name="Ma J."/>
        </authorList>
    </citation>
    <scope>NUCLEOTIDE SEQUENCE [LARGE SCALE GENOMIC DNA]</scope>
    <source>
        <strain evidence="3">JCM 4738</strain>
    </source>
</reference>
<dbReference type="EMBL" id="BMVP01000012">
    <property type="protein sequence ID" value="GHB74027.1"/>
    <property type="molecule type" value="Genomic_DNA"/>
</dbReference>
<evidence type="ECO:0000313" key="3">
    <source>
        <dbReference type="Proteomes" id="UP000642673"/>
    </source>
</evidence>